<evidence type="ECO:0000259" key="2">
    <source>
        <dbReference type="PROSITE" id="PS51123"/>
    </source>
</evidence>
<dbReference type="EMBL" id="JAYXHS010000001">
    <property type="protein sequence ID" value="MEC5385314.1"/>
    <property type="molecule type" value="Genomic_DNA"/>
</dbReference>
<dbReference type="RefSeq" id="WP_327598273.1">
    <property type="nucleotide sequence ID" value="NZ_JAYXHS010000001.1"/>
</dbReference>
<comment type="caution">
    <text evidence="3">The sequence shown here is derived from an EMBL/GenBank/DDBJ whole genome shotgun (WGS) entry which is preliminary data.</text>
</comment>
<evidence type="ECO:0000256" key="1">
    <source>
        <dbReference type="PROSITE-ProRule" id="PRU00473"/>
    </source>
</evidence>
<evidence type="ECO:0000313" key="4">
    <source>
        <dbReference type="Proteomes" id="UP001331561"/>
    </source>
</evidence>
<sequence length="204" mass="21806">MAARPAWLLRTVQGLAMALALLWLAGCASTPKSYVLLLPSPDGTVGKVIVTGANGEQVLDKAGQAASTDGRAIAVPPPQVQLDKDFSTTIAARPKLPVNYLLYFTTGTTLTSESQAQIPRIIADATSRSSIDISVIGHTDTIMTAEYNEQLALSRANAVVELLKSRGLNASAISVESHGKRNLLIQTPDNTFEPRNRRVEVSIR</sequence>
<protein>
    <submittedName>
        <fullName evidence="3">OmpA family protein</fullName>
    </submittedName>
</protein>
<dbReference type="SUPFAM" id="SSF103088">
    <property type="entry name" value="OmpA-like"/>
    <property type="match status" value="1"/>
</dbReference>
<dbReference type="Pfam" id="PF00691">
    <property type="entry name" value="OmpA"/>
    <property type="match status" value="1"/>
</dbReference>
<keyword evidence="4" id="KW-1185">Reference proteome</keyword>
<dbReference type="Proteomes" id="UP001331561">
    <property type="component" value="Unassembled WGS sequence"/>
</dbReference>
<dbReference type="PANTHER" id="PTHR30329:SF21">
    <property type="entry name" value="LIPOPROTEIN YIAD-RELATED"/>
    <property type="match status" value="1"/>
</dbReference>
<dbReference type="PROSITE" id="PS51257">
    <property type="entry name" value="PROKAR_LIPOPROTEIN"/>
    <property type="match status" value="1"/>
</dbReference>
<feature type="domain" description="OmpA-like" evidence="2">
    <location>
        <begin position="91"/>
        <end position="204"/>
    </location>
</feature>
<proteinExistence type="predicted"/>
<dbReference type="Gene3D" id="3.30.1330.60">
    <property type="entry name" value="OmpA-like domain"/>
    <property type="match status" value="1"/>
</dbReference>
<name>A0ABU6K055_9RHOO</name>
<dbReference type="InterPro" id="IPR006665">
    <property type="entry name" value="OmpA-like"/>
</dbReference>
<reference evidence="3 4" key="1">
    <citation type="submission" date="2024-01" db="EMBL/GenBank/DDBJ databases">
        <title>Uliginosibacterium soil sp. nov.</title>
        <authorList>
            <person name="Lv Y."/>
        </authorList>
    </citation>
    <scope>NUCLEOTIDE SEQUENCE [LARGE SCALE GENOMIC DNA]</scope>
    <source>
        <strain evidence="3 4">H3</strain>
    </source>
</reference>
<dbReference type="PROSITE" id="PS51123">
    <property type="entry name" value="OMPA_2"/>
    <property type="match status" value="1"/>
</dbReference>
<evidence type="ECO:0000313" key="3">
    <source>
        <dbReference type="EMBL" id="MEC5385314.1"/>
    </source>
</evidence>
<dbReference type="InterPro" id="IPR050330">
    <property type="entry name" value="Bact_OuterMem_StrucFunc"/>
</dbReference>
<keyword evidence="1" id="KW-0472">Membrane</keyword>
<accession>A0ABU6K055</accession>
<organism evidence="3 4">
    <name type="scientific">Uliginosibacterium silvisoli</name>
    <dbReference type="NCBI Taxonomy" id="3114758"/>
    <lineage>
        <taxon>Bacteria</taxon>
        <taxon>Pseudomonadati</taxon>
        <taxon>Pseudomonadota</taxon>
        <taxon>Betaproteobacteria</taxon>
        <taxon>Rhodocyclales</taxon>
        <taxon>Zoogloeaceae</taxon>
        <taxon>Uliginosibacterium</taxon>
    </lineage>
</organism>
<dbReference type="PANTHER" id="PTHR30329">
    <property type="entry name" value="STATOR ELEMENT OF FLAGELLAR MOTOR COMPLEX"/>
    <property type="match status" value="1"/>
</dbReference>
<gene>
    <name evidence="3" type="ORF">VVD49_06240</name>
</gene>
<dbReference type="InterPro" id="IPR036737">
    <property type="entry name" value="OmpA-like_sf"/>
</dbReference>
<dbReference type="CDD" id="cd07185">
    <property type="entry name" value="OmpA_C-like"/>
    <property type="match status" value="1"/>
</dbReference>